<keyword evidence="2" id="KW-1185">Reference proteome</keyword>
<name>A0A4Y8LVP0_9BACL</name>
<organism evidence="1 2">
    <name type="scientific">Cohnella luojiensis</name>
    <dbReference type="NCBI Taxonomy" id="652876"/>
    <lineage>
        <taxon>Bacteria</taxon>
        <taxon>Bacillati</taxon>
        <taxon>Bacillota</taxon>
        <taxon>Bacilli</taxon>
        <taxon>Bacillales</taxon>
        <taxon>Paenibacillaceae</taxon>
        <taxon>Cohnella</taxon>
    </lineage>
</organism>
<evidence type="ECO:0000313" key="1">
    <source>
        <dbReference type="EMBL" id="TFE25205.1"/>
    </source>
</evidence>
<dbReference type="RefSeq" id="WP_135152860.1">
    <property type="nucleotide sequence ID" value="NZ_SOMN01000020.1"/>
</dbReference>
<dbReference type="AlphaFoldDB" id="A0A4Y8LVP0"/>
<protein>
    <submittedName>
        <fullName evidence="1">Uncharacterized protein</fullName>
    </submittedName>
</protein>
<proteinExistence type="predicted"/>
<reference evidence="1 2" key="1">
    <citation type="submission" date="2019-03" db="EMBL/GenBank/DDBJ databases">
        <title>Cohnella endophytica sp. nov., a novel endophytic bacterium isolated from bark of Sonneratia apetala.</title>
        <authorList>
            <person name="Tuo L."/>
        </authorList>
    </citation>
    <scope>NUCLEOTIDE SEQUENCE [LARGE SCALE GENOMIC DNA]</scope>
    <source>
        <strain evidence="1 2">CCTCC AB 208254</strain>
    </source>
</reference>
<gene>
    <name evidence="1" type="ORF">E2980_14225</name>
</gene>
<evidence type="ECO:0000313" key="2">
    <source>
        <dbReference type="Proteomes" id="UP000297900"/>
    </source>
</evidence>
<dbReference type="EMBL" id="SOMN01000020">
    <property type="protein sequence ID" value="TFE25205.1"/>
    <property type="molecule type" value="Genomic_DNA"/>
</dbReference>
<comment type="caution">
    <text evidence="1">The sequence shown here is derived from an EMBL/GenBank/DDBJ whole genome shotgun (WGS) entry which is preliminary data.</text>
</comment>
<dbReference type="Proteomes" id="UP000297900">
    <property type="component" value="Unassembled WGS sequence"/>
</dbReference>
<sequence>MSGNGIIRAIQSIEDEQERDTITNDNDLFAPPLPRGAMDNIMEGIEGDGSPWSYMCASLFAREAKEYGALWHGVSWEAHCVVSPDFSDDAIITPDYIDLEWKKKPSDFTPKVAFVEESVVVTFYTFSGLGISGVYEHVDTYRKGTYVFETINEKIAEGGMG</sequence>
<dbReference type="OrthoDB" id="2815576at2"/>
<accession>A0A4Y8LVP0</accession>